<dbReference type="InterPro" id="IPR006140">
    <property type="entry name" value="D-isomer_DH_NAD-bd"/>
</dbReference>
<keyword evidence="2 4" id="KW-0560">Oxidoreductase</keyword>
<dbReference type="Pfam" id="PF00389">
    <property type="entry name" value="2-Hacid_dh"/>
    <property type="match status" value="1"/>
</dbReference>
<dbReference type="GO" id="GO:0051287">
    <property type="term" value="F:NAD binding"/>
    <property type="evidence" value="ECO:0007669"/>
    <property type="project" value="InterPro"/>
</dbReference>
<dbReference type="PANTHER" id="PTHR10996">
    <property type="entry name" value="2-HYDROXYACID DEHYDROGENASE-RELATED"/>
    <property type="match status" value="1"/>
</dbReference>
<comment type="similarity">
    <text evidence="1 4">Belongs to the D-isomer specific 2-hydroxyacid dehydrogenase family.</text>
</comment>
<evidence type="ECO:0000259" key="5">
    <source>
        <dbReference type="Pfam" id="PF00389"/>
    </source>
</evidence>
<organism evidence="7 8">
    <name type="scientific">Actinomadura rubrobrunea</name>
    <dbReference type="NCBI Taxonomy" id="115335"/>
    <lineage>
        <taxon>Bacteria</taxon>
        <taxon>Bacillati</taxon>
        <taxon>Actinomycetota</taxon>
        <taxon>Actinomycetes</taxon>
        <taxon>Streptosporangiales</taxon>
        <taxon>Thermomonosporaceae</taxon>
        <taxon>Actinomadura</taxon>
    </lineage>
</organism>
<dbReference type="CDD" id="cd12175">
    <property type="entry name" value="2-Hacid_dh_11"/>
    <property type="match status" value="1"/>
</dbReference>
<keyword evidence="3" id="KW-0520">NAD</keyword>
<feature type="domain" description="D-isomer specific 2-hydroxyacid dehydrogenase catalytic" evidence="5">
    <location>
        <begin position="25"/>
        <end position="321"/>
    </location>
</feature>
<evidence type="ECO:0000256" key="1">
    <source>
        <dbReference type="ARBA" id="ARBA00005854"/>
    </source>
</evidence>
<gene>
    <name evidence="7" type="ORF">Arub01_19750</name>
</gene>
<dbReference type="InterPro" id="IPR036291">
    <property type="entry name" value="NAD(P)-bd_dom_sf"/>
</dbReference>
<accession>A0A9W6PV22</accession>
<dbReference type="Pfam" id="PF02826">
    <property type="entry name" value="2-Hacid_dh_C"/>
    <property type="match status" value="1"/>
</dbReference>
<dbReference type="Proteomes" id="UP001165124">
    <property type="component" value="Unassembled WGS sequence"/>
</dbReference>
<dbReference type="InterPro" id="IPR050223">
    <property type="entry name" value="D-isomer_2-hydroxyacid_DH"/>
</dbReference>
<evidence type="ECO:0000256" key="2">
    <source>
        <dbReference type="ARBA" id="ARBA00023002"/>
    </source>
</evidence>
<evidence type="ECO:0000313" key="7">
    <source>
        <dbReference type="EMBL" id="GLW63731.1"/>
    </source>
</evidence>
<evidence type="ECO:0000256" key="4">
    <source>
        <dbReference type="RuleBase" id="RU003719"/>
    </source>
</evidence>
<evidence type="ECO:0000259" key="6">
    <source>
        <dbReference type="Pfam" id="PF02826"/>
    </source>
</evidence>
<sequence length="330" mass="34994">MTKPWRILALPPLDPELIRGILDPILGDAAEIVIPAERERGALLDALTDAEIVLADFSGRLGLDAEAVAAAPRLAFVQMPAVGTDSLDLKALAAAGVPVANAAGANARSVAEWTVAAAFALCRHLAWADRRVREGGWPQKEMLARGGRELRAQRVGILGYGAIGAEAARLFQALGCTVSYWSRRRRPDAVAVYRDLDDLLATSDILVVALPLTEETRGLLNTERLARLPRGALLVNASRGGIAPDAAVLAALESGQLEGAALDVFDEEPPPADSPLRRHENVLLSPHSATATRDAQLAIVSVVQENMAAVLAGRPVSNVVNDVDPLVKRR</sequence>
<dbReference type="InterPro" id="IPR006139">
    <property type="entry name" value="D-isomer_2_OHA_DH_cat_dom"/>
</dbReference>
<dbReference type="AlphaFoldDB" id="A0A9W6PV22"/>
<feature type="domain" description="D-isomer specific 2-hydroxyacid dehydrogenase NAD-binding" evidence="6">
    <location>
        <begin position="116"/>
        <end position="289"/>
    </location>
</feature>
<dbReference type="PANTHER" id="PTHR10996:SF178">
    <property type="entry name" value="2-HYDROXYACID DEHYDROGENASE YGL185C-RELATED"/>
    <property type="match status" value="1"/>
</dbReference>
<dbReference type="InterPro" id="IPR029752">
    <property type="entry name" value="D-isomer_DH_CS1"/>
</dbReference>
<reference evidence="7" key="1">
    <citation type="submission" date="2023-02" db="EMBL/GenBank/DDBJ databases">
        <title>Actinomadura rubrobrunea NBRC 14622.</title>
        <authorList>
            <person name="Ichikawa N."/>
            <person name="Sato H."/>
            <person name="Tonouchi N."/>
        </authorList>
    </citation>
    <scope>NUCLEOTIDE SEQUENCE</scope>
    <source>
        <strain evidence="7">NBRC 14622</strain>
    </source>
</reference>
<name>A0A9W6PV22_9ACTN</name>
<dbReference type="GO" id="GO:0016618">
    <property type="term" value="F:hydroxypyruvate reductase [NAD(P)H] activity"/>
    <property type="evidence" value="ECO:0007669"/>
    <property type="project" value="TreeGrafter"/>
</dbReference>
<dbReference type="RefSeq" id="WP_067909066.1">
    <property type="nucleotide sequence ID" value="NZ_BSRZ01000003.1"/>
</dbReference>
<dbReference type="GO" id="GO:0030267">
    <property type="term" value="F:glyoxylate reductase (NADPH) activity"/>
    <property type="evidence" value="ECO:0007669"/>
    <property type="project" value="TreeGrafter"/>
</dbReference>
<dbReference type="SUPFAM" id="SSF52283">
    <property type="entry name" value="Formate/glycerate dehydrogenase catalytic domain-like"/>
    <property type="match status" value="1"/>
</dbReference>
<dbReference type="EMBL" id="BSRZ01000003">
    <property type="protein sequence ID" value="GLW63731.1"/>
    <property type="molecule type" value="Genomic_DNA"/>
</dbReference>
<dbReference type="SUPFAM" id="SSF51735">
    <property type="entry name" value="NAD(P)-binding Rossmann-fold domains"/>
    <property type="match status" value="1"/>
</dbReference>
<evidence type="ECO:0000256" key="3">
    <source>
        <dbReference type="ARBA" id="ARBA00023027"/>
    </source>
</evidence>
<dbReference type="Gene3D" id="3.40.50.720">
    <property type="entry name" value="NAD(P)-binding Rossmann-like Domain"/>
    <property type="match status" value="2"/>
</dbReference>
<evidence type="ECO:0000313" key="8">
    <source>
        <dbReference type="Proteomes" id="UP001165124"/>
    </source>
</evidence>
<dbReference type="GO" id="GO:0005829">
    <property type="term" value="C:cytosol"/>
    <property type="evidence" value="ECO:0007669"/>
    <property type="project" value="TreeGrafter"/>
</dbReference>
<protein>
    <submittedName>
        <fullName evidence="7">2-hydroxyacid dehydrogenase</fullName>
    </submittedName>
</protein>
<keyword evidence="8" id="KW-1185">Reference proteome</keyword>
<comment type="caution">
    <text evidence="7">The sequence shown here is derived from an EMBL/GenBank/DDBJ whole genome shotgun (WGS) entry which is preliminary data.</text>
</comment>
<proteinExistence type="inferred from homology"/>
<dbReference type="PROSITE" id="PS00065">
    <property type="entry name" value="D_2_HYDROXYACID_DH_1"/>
    <property type="match status" value="1"/>
</dbReference>